<dbReference type="EMBL" id="JAEIJD010000017">
    <property type="protein sequence ID" value="MBI6630945.1"/>
    <property type="molecule type" value="Genomic_DNA"/>
</dbReference>
<dbReference type="GO" id="GO:0020037">
    <property type="term" value="F:heme binding"/>
    <property type="evidence" value="ECO:0007669"/>
    <property type="project" value="UniProtKB-UniRule"/>
</dbReference>
<dbReference type="NCBIfam" id="NF003833">
    <property type="entry name" value="PRK05419.1-5"/>
    <property type="match status" value="1"/>
</dbReference>
<dbReference type="HAMAP" id="MF_01207">
    <property type="entry name" value="MsrQ"/>
    <property type="match status" value="1"/>
</dbReference>
<proteinExistence type="inferred from homology"/>
<keyword evidence="6 7" id="KW-0472">Membrane</keyword>
<dbReference type="GO" id="GO:0016679">
    <property type="term" value="F:oxidoreductase activity, acting on diphenols and related substances as donors"/>
    <property type="evidence" value="ECO:0007669"/>
    <property type="project" value="TreeGrafter"/>
</dbReference>
<keyword evidence="5 7" id="KW-0408">Iron</keyword>
<feature type="transmembrane region" description="Helical" evidence="7">
    <location>
        <begin position="152"/>
        <end position="170"/>
    </location>
</feature>
<feature type="transmembrane region" description="Helical" evidence="7">
    <location>
        <begin position="81"/>
        <end position="99"/>
    </location>
</feature>
<keyword evidence="3 7" id="KW-0812">Transmembrane</keyword>
<protein>
    <recommendedName>
        <fullName evidence="7">Protein-methionine-sulfoxide reductase heme-binding subunit MsrQ</fullName>
    </recommendedName>
    <alternativeName>
        <fullName evidence="7">Flavocytochrome MsrQ</fullName>
    </alternativeName>
</protein>
<comment type="subcellular location">
    <subcellularLocation>
        <location evidence="7">Cell membrane</location>
        <topology evidence="7">Multi-pass membrane protein</topology>
    </subcellularLocation>
    <subcellularLocation>
        <location evidence="1">Membrane</location>
        <topology evidence="1">Multi-pass membrane protein</topology>
    </subcellularLocation>
</comment>
<comment type="function">
    <text evidence="7">Part of the MsrPQ system that repairs oxidized periplasmic proteins containing methionine sulfoxide residues (Met-O), using respiratory chain electrons. Thus protects these proteins from oxidative-stress damage caused by reactive species of oxygen and chlorine generated by the host defense mechanisms. MsrPQ is essential for the maintenance of envelope integrity under bleach stress, rescuing a wide series of structurally unrelated periplasmic proteins from methionine oxidation. MsrQ provides electrons for reduction to the reductase catalytic subunit MsrP, using the quinone pool of the respiratory chain.</text>
</comment>
<keyword evidence="7" id="KW-0249">Electron transport</keyword>
<keyword evidence="2 7" id="KW-0813">Transport</keyword>
<gene>
    <name evidence="7 9" type="primary">msrQ</name>
    <name evidence="9" type="ORF">JAO82_13765</name>
</gene>
<dbReference type="InterPro" id="IPR013130">
    <property type="entry name" value="Fe3_Rdtase_TM_dom"/>
</dbReference>
<evidence type="ECO:0000256" key="2">
    <source>
        <dbReference type="ARBA" id="ARBA00022448"/>
    </source>
</evidence>
<keyword evidence="7" id="KW-0285">Flavoprotein</keyword>
<keyword evidence="7" id="KW-0349">Heme</keyword>
<feature type="transmembrane region" description="Helical" evidence="7">
    <location>
        <begin position="52"/>
        <end position="69"/>
    </location>
</feature>
<dbReference type="PANTHER" id="PTHR36964:SF1">
    <property type="entry name" value="PROTEIN-METHIONINE-SULFOXIDE REDUCTASE HEME-BINDING SUBUNIT MSRQ"/>
    <property type="match status" value="1"/>
</dbReference>
<organism evidence="9 10">
    <name type="scientific">Pontibaca salina</name>
    <dbReference type="NCBI Taxonomy" id="2795731"/>
    <lineage>
        <taxon>Bacteria</taxon>
        <taxon>Pseudomonadati</taxon>
        <taxon>Pseudomonadota</taxon>
        <taxon>Alphaproteobacteria</taxon>
        <taxon>Rhodobacterales</taxon>
        <taxon>Roseobacteraceae</taxon>
        <taxon>Pontibaca</taxon>
    </lineage>
</organism>
<comment type="cofactor">
    <cofactor evidence="7">
        <name>FMN</name>
        <dbReference type="ChEBI" id="CHEBI:58210"/>
    </cofactor>
    <text evidence="7">Binds 1 FMN per subunit.</text>
</comment>
<sequence length="199" mass="22311">MTATLNRLARRLPVSALYIIGALPPFILLYMGATGGLGVEPIEALEHELGGLGLKALIVTLAITPLRRFVGLNMIRFRRAFGLLTFYYICCHLLVWLFLDVQIAGQIWADILKRPYITIGMAAWALMVPLAVTSNNHSIRFLGPRWRQLHRLTYGVAILGAIHFVMLRKGFQLEPLIYLTVILALVALRMVPKRKPLAV</sequence>
<dbReference type="PANTHER" id="PTHR36964">
    <property type="entry name" value="PROTEIN-METHIONINE-SULFOXIDE REDUCTASE HEME-BINDING SUBUNIT MSRQ"/>
    <property type="match status" value="1"/>
</dbReference>
<dbReference type="InterPro" id="IPR022837">
    <property type="entry name" value="MsrQ-like"/>
</dbReference>
<dbReference type="RefSeq" id="WP_198686968.1">
    <property type="nucleotide sequence ID" value="NZ_JAEIJD010000017.1"/>
</dbReference>
<evidence type="ECO:0000313" key="9">
    <source>
        <dbReference type="EMBL" id="MBI6630945.1"/>
    </source>
</evidence>
<feature type="transmembrane region" description="Helical" evidence="7">
    <location>
        <begin position="111"/>
        <end position="132"/>
    </location>
</feature>
<accession>A0A934HUV5</accession>
<dbReference type="Pfam" id="PF01794">
    <property type="entry name" value="Ferric_reduct"/>
    <property type="match status" value="1"/>
</dbReference>
<evidence type="ECO:0000256" key="3">
    <source>
        <dbReference type="ARBA" id="ARBA00022692"/>
    </source>
</evidence>
<keyword evidence="7" id="KW-0479">Metal-binding</keyword>
<keyword evidence="4 7" id="KW-1133">Transmembrane helix</keyword>
<feature type="transmembrane region" description="Helical" evidence="7">
    <location>
        <begin position="12"/>
        <end position="32"/>
    </location>
</feature>
<dbReference type="GO" id="GO:0010181">
    <property type="term" value="F:FMN binding"/>
    <property type="evidence" value="ECO:0007669"/>
    <property type="project" value="UniProtKB-UniRule"/>
</dbReference>
<evidence type="ECO:0000256" key="1">
    <source>
        <dbReference type="ARBA" id="ARBA00004141"/>
    </source>
</evidence>
<keyword evidence="7" id="KW-0288">FMN</keyword>
<dbReference type="AlphaFoldDB" id="A0A934HUV5"/>
<comment type="caution">
    <text evidence="9">The sequence shown here is derived from an EMBL/GenBank/DDBJ whole genome shotgun (WGS) entry which is preliminary data.</text>
</comment>
<feature type="transmembrane region" description="Helical" evidence="7">
    <location>
        <begin position="176"/>
        <end position="192"/>
    </location>
</feature>
<feature type="domain" description="Ferric oxidoreductase" evidence="8">
    <location>
        <begin position="53"/>
        <end position="160"/>
    </location>
</feature>
<dbReference type="GO" id="GO:0005886">
    <property type="term" value="C:plasma membrane"/>
    <property type="evidence" value="ECO:0007669"/>
    <property type="project" value="UniProtKB-SubCell"/>
</dbReference>
<name>A0A934HUV5_9RHOB</name>
<evidence type="ECO:0000256" key="5">
    <source>
        <dbReference type="ARBA" id="ARBA00023004"/>
    </source>
</evidence>
<evidence type="ECO:0000256" key="7">
    <source>
        <dbReference type="HAMAP-Rule" id="MF_01207"/>
    </source>
</evidence>
<comment type="cofactor">
    <cofactor evidence="7">
        <name>heme b</name>
        <dbReference type="ChEBI" id="CHEBI:60344"/>
    </cofactor>
    <text evidence="7">Binds 1 heme b (iron(II)-protoporphyrin IX) group per subunit.</text>
</comment>
<dbReference type="GO" id="GO:0009055">
    <property type="term" value="F:electron transfer activity"/>
    <property type="evidence" value="ECO:0007669"/>
    <property type="project" value="UniProtKB-UniRule"/>
</dbReference>
<comment type="similarity">
    <text evidence="7">Belongs to the MsrQ family.</text>
</comment>
<comment type="subunit">
    <text evidence="7">Heterodimer of a catalytic subunit (MsrP) and a heme-binding subunit (MsrQ).</text>
</comment>
<reference evidence="9" key="1">
    <citation type="submission" date="2020-12" db="EMBL/GenBank/DDBJ databases">
        <title>Pontibaca salina gen. nov., sp. nov., isolated from marine sediment.</title>
        <authorList>
            <person name="Bo J."/>
            <person name="Wang S."/>
            <person name="Song X."/>
            <person name="Du Z."/>
        </authorList>
    </citation>
    <scope>NUCLEOTIDE SEQUENCE</scope>
    <source>
        <strain evidence="9">S1109L</strain>
    </source>
</reference>
<dbReference type="Proteomes" id="UP000613255">
    <property type="component" value="Unassembled WGS sequence"/>
</dbReference>
<dbReference type="GO" id="GO:0030091">
    <property type="term" value="P:protein repair"/>
    <property type="evidence" value="ECO:0007669"/>
    <property type="project" value="UniProtKB-UniRule"/>
</dbReference>
<keyword evidence="7" id="KW-1003">Cell membrane</keyword>
<evidence type="ECO:0000256" key="6">
    <source>
        <dbReference type="ARBA" id="ARBA00023136"/>
    </source>
</evidence>
<evidence type="ECO:0000256" key="4">
    <source>
        <dbReference type="ARBA" id="ARBA00022989"/>
    </source>
</evidence>
<evidence type="ECO:0000259" key="8">
    <source>
        <dbReference type="Pfam" id="PF01794"/>
    </source>
</evidence>
<dbReference type="GO" id="GO:0046872">
    <property type="term" value="F:metal ion binding"/>
    <property type="evidence" value="ECO:0007669"/>
    <property type="project" value="UniProtKB-KW"/>
</dbReference>
<evidence type="ECO:0000313" key="10">
    <source>
        <dbReference type="Proteomes" id="UP000613255"/>
    </source>
</evidence>
<keyword evidence="10" id="KW-1185">Reference proteome</keyword>